<protein>
    <submittedName>
        <fullName evidence="2">Phytoene dehydrogenase and related proteins-like</fullName>
    </submittedName>
</protein>
<organism evidence="2">
    <name type="scientific">uncultured Campylobacterales bacterium</name>
    <dbReference type="NCBI Taxonomy" id="352960"/>
    <lineage>
        <taxon>Bacteria</taxon>
        <taxon>Pseudomonadati</taxon>
        <taxon>Campylobacterota</taxon>
        <taxon>Epsilonproteobacteria</taxon>
        <taxon>Campylobacterales</taxon>
        <taxon>environmental samples</taxon>
    </lineage>
</organism>
<reference evidence="2" key="1">
    <citation type="submission" date="2020-01" db="EMBL/GenBank/DDBJ databases">
        <authorList>
            <person name="Meier V. D."/>
            <person name="Meier V D."/>
        </authorList>
    </citation>
    <scope>NUCLEOTIDE SEQUENCE</scope>
    <source>
        <strain evidence="2">HLG_WM_MAG_12</strain>
    </source>
</reference>
<dbReference type="AlphaFoldDB" id="A0A6S6T4X5"/>
<dbReference type="Pfam" id="PF01593">
    <property type="entry name" value="Amino_oxidase"/>
    <property type="match status" value="1"/>
</dbReference>
<dbReference type="InterPro" id="IPR045892">
    <property type="entry name" value="CrtISO-like"/>
</dbReference>
<dbReference type="InterPro" id="IPR036188">
    <property type="entry name" value="FAD/NAD-bd_sf"/>
</dbReference>
<dbReference type="Gene3D" id="3.50.50.60">
    <property type="entry name" value="FAD/NAD(P)-binding domain"/>
    <property type="match status" value="1"/>
</dbReference>
<proteinExistence type="predicted"/>
<dbReference type="EMBL" id="CACVAW010000044">
    <property type="protein sequence ID" value="CAA6811645.1"/>
    <property type="molecule type" value="Genomic_DNA"/>
</dbReference>
<dbReference type="SUPFAM" id="SSF51905">
    <property type="entry name" value="FAD/NAD(P)-binding domain"/>
    <property type="match status" value="1"/>
</dbReference>
<dbReference type="GO" id="GO:0016491">
    <property type="term" value="F:oxidoreductase activity"/>
    <property type="evidence" value="ECO:0007669"/>
    <property type="project" value="InterPro"/>
</dbReference>
<evidence type="ECO:0000259" key="1">
    <source>
        <dbReference type="Pfam" id="PF01593"/>
    </source>
</evidence>
<dbReference type="InterPro" id="IPR002937">
    <property type="entry name" value="Amino_oxidase"/>
</dbReference>
<feature type="domain" description="Amine oxidase" evidence="1">
    <location>
        <begin position="23"/>
        <end position="370"/>
    </location>
</feature>
<dbReference type="Gene3D" id="3.90.660.50">
    <property type="match status" value="1"/>
</dbReference>
<evidence type="ECO:0000313" key="2">
    <source>
        <dbReference type="EMBL" id="CAA6811645.1"/>
    </source>
</evidence>
<dbReference type="PANTHER" id="PTHR46313">
    <property type="match status" value="1"/>
</dbReference>
<name>A0A6S6T4X5_9BACT</name>
<gene>
    <name evidence="2" type="ORF">HELGO_WM6457</name>
</gene>
<accession>A0A6S6T4X5</accession>
<sequence length="459" mass="52684">MIYDHIVVGSGIGGALVFNNLDNALLIEKDSNLGGCASTFKKNGKFYNAGATTFIKNNIIDKLINKKLNLKKSTTAIRIIQNNKIIDRTTNFDKFIKDLNTSYPHPNNKIFWSKIKTLDERFWEIKNIYYSKHSIKSYFKTFVFALKLLFVFRLDLFRTADSFIKKTLPNLSQEYLNMIDAQCLITLQEKSDKVPLLGLALGLAYPFKDIYYPVGGMGNIIESILENKNIKRNEKVVLIKKEKTDFLVTTNKDKYRCKNIILNSSIYSSKYLFCNKKIQKYYDKFEFSDKSAFVVNMFIKTKQKFLHHYQIILNNNIPNCISNSFFISFSDLDDPKMSDGGYSLTISTHTKALLWKNLSKDEYKTQKLRTQNFILKEFLTYFGEIHKNDIETIFSATSTTYQNYISRLNCGGKAVSFKNILKIPSLKTPFKGLYNVGDTTIAQGWPGVAIGSNIVLGEL</sequence>
<dbReference type="GO" id="GO:0016116">
    <property type="term" value="P:carotenoid metabolic process"/>
    <property type="evidence" value="ECO:0007669"/>
    <property type="project" value="InterPro"/>
</dbReference>
<dbReference type="PANTHER" id="PTHR46313:SF3">
    <property type="entry name" value="PROLYCOPENE ISOMERASE, CHLOROPLASTIC"/>
    <property type="match status" value="1"/>
</dbReference>